<sequence>MILTAQREDKFRRILDAAVEAFAEVGYHQCQVSKIARLAGVADGTIYLYFKNKEDILIRLFQERMGDFIRDIRNLLQGRETTRARLMTIIETHFRNMEENLSLAKVTQLELRQSDLKIRTAINAPLKEYFRLIEEVIRSGIERGELAPVDVRIARQLIFGALDEATTDWIMARTKRSLLSESEEMLYLFEGALGLAREPRPRAGRGANPQRTADVSGKMNAGEGARA</sequence>
<dbReference type="PRINTS" id="PR00455">
    <property type="entry name" value="HTHTETR"/>
</dbReference>
<dbReference type="AlphaFoldDB" id="A0A8S0X5G6"/>
<evidence type="ECO:0000313" key="6">
    <source>
        <dbReference type="EMBL" id="CEJ07117.1"/>
    </source>
</evidence>
<dbReference type="SUPFAM" id="SSF46689">
    <property type="entry name" value="Homeodomain-like"/>
    <property type="match status" value="1"/>
</dbReference>
<dbReference type="InterPro" id="IPR001647">
    <property type="entry name" value="HTH_TetR"/>
</dbReference>
<dbReference type="Gene3D" id="1.10.357.10">
    <property type="entry name" value="Tetracycline Repressor, domain 2"/>
    <property type="match status" value="1"/>
</dbReference>
<dbReference type="Pfam" id="PF00440">
    <property type="entry name" value="TetR_N"/>
    <property type="match status" value="1"/>
</dbReference>
<dbReference type="PROSITE" id="PS50977">
    <property type="entry name" value="HTH_TETR_2"/>
    <property type="match status" value="1"/>
</dbReference>
<feature type="DNA-binding region" description="H-T-H motif" evidence="2">
    <location>
        <begin position="31"/>
        <end position="50"/>
    </location>
</feature>
<organism evidence="5">
    <name type="scientific">Acididesulfobacillus acetoxydans</name>
    <dbReference type="NCBI Taxonomy" id="1561005"/>
    <lineage>
        <taxon>Bacteria</taxon>
        <taxon>Bacillati</taxon>
        <taxon>Bacillota</taxon>
        <taxon>Clostridia</taxon>
        <taxon>Eubacteriales</taxon>
        <taxon>Peptococcaceae</taxon>
        <taxon>Acididesulfobacillus</taxon>
    </lineage>
</organism>
<dbReference type="Gene3D" id="1.10.10.60">
    <property type="entry name" value="Homeodomain-like"/>
    <property type="match status" value="1"/>
</dbReference>
<dbReference type="InterPro" id="IPR013570">
    <property type="entry name" value="Tscrpt_reg_YsiA_C"/>
</dbReference>
<dbReference type="PANTHER" id="PTHR30055">
    <property type="entry name" value="HTH-TYPE TRANSCRIPTIONAL REGULATOR RUTR"/>
    <property type="match status" value="1"/>
</dbReference>
<reference evidence="5" key="2">
    <citation type="submission" date="2020-01" db="EMBL/GenBank/DDBJ databases">
        <authorList>
            <person name="Hornung B."/>
        </authorList>
    </citation>
    <scope>NUCLEOTIDE SEQUENCE</scope>
    <source>
        <strain evidence="5">PacBioINE</strain>
    </source>
</reference>
<reference evidence="6" key="1">
    <citation type="submission" date="2014-11" db="EMBL/GenBank/DDBJ databases">
        <authorList>
            <person name="Hornung B.V."/>
        </authorList>
    </citation>
    <scope>NUCLEOTIDE SEQUENCE</scope>
    <source>
        <strain evidence="6">INE</strain>
    </source>
</reference>
<keyword evidence="7" id="KW-1185">Reference proteome</keyword>
<evidence type="ECO:0000256" key="2">
    <source>
        <dbReference type="PROSITE-ProRule" id="PRU00335"/>
    </source>
</evidence>
<evidence type="ECO:0000259" key="4">
    <source>
        <dbReference type="PROSITE" id="PS50977"/>
    </source>
</evidence>
<protein>
    <submittedName>
        <fullName evidence="5">Bacterial regulatory proteins, tetR family</fullName>
    </submittedName>
    <submittedName>
        <fullName evidence="6">Fatty acid metabolism regulator protein</fullName>
    </submittedName>
</protein>
<dbReference type="Proteomes" id="UP001071230">
    <property type="component" value="Unassembled WGS sequence"/>
</dbReference>
<accession>A0A8S0X5G6</accession>
<dbReference type="InterPro" id="IPR036271">
    <property type="entry name" value="Tet_transcr_reg_TetR-rel_C_sf"/>
</dbReference>
<keyword evidence="1 2" id="KW-0238">DNA-binding</keyword>
<evidence type="ECO:0000256" key="3">
    <source>
        <dbReference type="SAM" id="MobiDB-lite"/>
    </source>
</evidence>
<dbReference type="InterPro" id="IPR050109">
    <property type="entry name" value="HTH-type_TetR-like_transc_reg"/>
</dbReference>
<dbReference type="Proteomes" id="UP000836597">
    <property type="component" value="Chromosome"/>
</dbReference>
<dbReference type="GO" id="GO:0000976">
    <property type="term" value="F:transcription cis-regulatory region binding"/>
    <property type="evidence" value="ECO:0007669"/>
    <property type="project" value="TreeGrafter"/>
</dbReference>
<dbReference type="GO" id="GO:0003700">
    <property type="term" value="F:DNA-binding transcription factor activity"/>
    <property type="evidence" value="ECO:0007669"/>
    <property type="project" value="TreeGrafter"/>
</dbReference>
<proteinExistence type="predicted"/>
<evidence type="ECO:0000256" key="1">
    <source>
        <dbReference type="ARBA" id="ARBA00023125"/>
    </source>
</evidence>
<feature type="region of interest" description="Disordered" evidence="3">
    <location>
        <begin position="198"/>
        <end position="227"/>
    </location>
</feature>
<name>A0A8S0X5G6_9FIRM</name>
<dbReference type="InterPro" id="IPR009057">
    <property type="entry name" value="Homeodomain-like_sf"/>
</dbReference>
<dbReference type="PANTHER" id="PTHR30055:SF195">
    <property type="entry name" value="FATTY ACID METABOLISM REGULATOR PROTEIN"/>
    <property type="match status" value="1"/>
</dbReference>
<dbReference type="KEGG" id="aacx:DEACI_2297"/>
<dbReference type="Pfam" id="PF08359">
    <property type="entry name" value="TetR_C_4"/>
    <property type="match status" value="1"/>
</dbReference>
<evidence type="ECO:0000313" key="5">
    <source>
        <dbReference type="EMBL" id="CAA7601630.1"/>
    </source>
</evidence>
<feature type="domain" description="HTH tetR-type" evidence="4">
    <location>
        <begin position="8"/>
        <end position="68"/>
    </location>
</feature>
<dbReference type="EMBL" id="CDGJ01000037">
    <property type="protein sequence ID" value="CEJ07117.1"/>
    <property type="molecule type" value="Genomic_DNA"/>
</dbReference>
<gene>
    <name evidence="6" type="ORF">DEACI_1575</name>
    <name evidence="5" type="ORF">DEACI_2297</name>
</gene>
<dbReference type="SUPFAM" id="SSF48498">
    <property type="entry name" value="Tetracyclin repressor-like, C-terminal domain"/>
    <property type="match status" value="1"/>
</dbReference>
<evidence type="ECO:0000313" key="7">
    <source>
        <dbReference type="Proteomes" id="UP001071230"/>
    </source>
</evidence>
<dbReference type="EMBL" id="LR746496">
    <property type="protein sequence ID" value="CAA7601630.1"/>
    <property type="molecule type" value="Genomic_DNA"/>
</dbReference>